<gene>
    <name evidence="2" type="ORF">PR048_015032</name>
</gene>
<feature type="compositionally biased region" description="Basic and acidic residues" evidence="1">
    <location>
        <begin position="7"/>
        <end position="17"/>
    </location>
</feature>
<dbReference type="Proteomes" id="UP001159363">
    <property type="component" value="Chromosome 4"/>
</dbReference>
<sequence length="611" mass="66519">MKVIEVSLERRRNEKGRGNGRSPRKPDNQRIIPTCKNLVVTRPAGIEPSSPRLRGEQANRSATAAPLVDLKANEACVHVGKTREVEKKRGGGYNAPFSTSSVHDALGNHLQKLRHRLPPTSGVLHEKSPRENVPREGGKKKELLAPAPPFQKKCRRPPRGAPHCSRATIHWASMRPFGSTEELCDKLDEKYQRCIDVSSVGQINVHIPVRLISYSSSIHMLVKAVAAQKRPKRITKRRNSISGVFALGFSRGGIVPDDAAGLRVFLGGLLFPHALAFRPAGSHHRSHIENILDQTGRQLGPVATTADQLRQLCQDLFRRTSGIRRLYVSEPDRIATCLRGTGAQRHTTRLGRSPPTSAIQVRSPAGSLSDFCMWESCWTMSLAGVFSRGTPVYPALACQRRSILGSHFMPCPGMTGTYGSQLESPRYGLIVYDTINTATIVYDTINTAAVVYDTINTAAVVYDTINTAAIVYDTINTATIVYDTINTAAIVYDTINTAAVVYDTINTAAVVYDTINTAAIVYDTINTAIIVYDTINTAAVVYDTINTAAVVYDTINTAAVVYDTINTAAIVYDTINTAAIGGSTDEGGGYETMADDVFVVFSGREDVIPDE</sequence>
<proteinExistence type="predicted"/>
<protein>
    <submittedName>
        <fullName evidence="2">Uncharacterized protein</fullName>
    </submittedName>
</protein>
<feature type="region of interest" description="Disordered" evidence="1">
    <location>
        <begin position="1"/>
        <end position="30"/>
    </location>
</feature>
<keyword evidence="3" id="KW-1185">Reference proteome</keyword>
<evidence type="ECO:0000256" key="1">
    <source>
        <dbReference type="SAM" id="MobiDB-lite"/>
    </source>
</evidence>
<comment type="caution">
    <text evidence="2">The sequence shown here is derived from an EMBL/GenBank/DDBJ whole genome shotgun (WGS) entry which is preliminary data.</text>
</comment>
<name>A0ABQ9HG34_9NEOP</name>
<accession>A0ABQ9HG34</accession>
<feature type="compositionally biased region" description="Basic and acidic residues" evidence="1">
    <location>
        <begin position="124"/>
        <end position="142"/>
    </location>
</feature>
<evidence type="ECO:0000313" key="2">
    <source>
        <dbReference type="EMBL" id="KAJ8883192.1"/>
    </source>
</evidence>
<organism evidence="2 3">
    <name type="scientific">Dryococelus australis</name>
    <dbReference type="NCBI Taxonomy" id="614101"/>
    <lineage>
        <taxon>Eukaryota</taxon>
        <taxon>Metazoa</taxon>
        <taxon>Ecdysozoa</taxon>
        <taxon>Arthropoda</taxon>
        <taxon>Hexapoda</taxon>
        <taxon>Insecta</taxon>
        <taxon>Pterygota</taxon>
        <taxon>Neoptera</taxon>
        <taxon>Polyneoptera</taxon>
        <taxon>Phasmatodea</taxon>
        <taxon>Verophasmatodea</taxon>
        <taxon>Anareolatae</taxon>
        <taxon>Phasmatidae</taxon>
        <taxon>Eurycanthinae</taxon>
        <taxon>Dryococelus</taxon>
    </lineage>
</organism>
<dbReference type="EMBL" id="JARBHB010000005">
    <property type="protein sequence ID" value="KAJ8883192.1"/>
    <property type="molecule type" value="Genomic_DNA"/>
</dbReference>
<feature type="region of interest" description="Disordered" evidence="1">
    <location>
        <begin position="43"/>
        <end position="62"/>
    </location>
</feature>
<feature type="region of interest" description="Disordered" evidence="1">
    <location>
        <begin position="119"/>
        <end position="142"/>
    </location>
</feature>
<dbReference type="PANTHER" id="PTHR47202:SF2">
    <property type="entry name" value="G-PROTEIN COUPLED RECEPTORS FAMILY 1 PROFILE DOMAIN-CONTAINING PROTEIN"/>
    <property type="match status" value="1"/>
</dbReference>
<dbReference type="PANTHER" id="PTHR47202">
    <property type="entry name" value="HISTIDINE-RICH GLYCOPROTEIN"/>
    <property type="match status" value="1"/>
</dbReference>
<evidence type="ECO:0000313" key="3">
    <source>
        <dbReference type="Proteomes" id="UP001159363"/>
    </source>
</evidence>
<reference evidence="2 3" key="1">
    <citation type="submission" date="2023-02" db="EMBL/GenBank/DDBJ databases">
        <title>LHISI_Scaffold_Assembly.</title>
        <authorList>
            <person name="Stuart O.P."/>
            <person name="Cleave R."/>
            <person name="Magrath M.J.L."/>
            <person name="Mikheyev A.S."/>
        </authorList>
    </citation>
    <scope>NUCLEOTIDE SEQUENCE [LARGE SCALE GENOMIC DNA]</scope>
    <source>
        <strain evidence="2">Daus_M_001</strain>
        <tissue evidence="2">Leg muscle</tissue>
    </source>
</reference>